<evidence type="ECO:0000313" key="4">
    <source>
        <dbReference type="RefSeq" id="XP_022148387.1"/>
    </source>
</evidence>
<dbReference type="Pfam" id="PF14309">
    <property type="entry name" value="DUF4378"/>
    <property type="match status" value="1"/>
</dbReference>
<feature type="region of interest" description="Disordered" evidence="1">
    <location>
        <begin position="382"/>
        <end position="420"/>
    </location>
</feature>
<feature type="region of interest" description="Disordered" evidence="1">
    <location>
        <begin position="246"/>
        <end position="269"/>
    </location>
</feature>
<protein>
    <submittedName>
        <fullName evidence="4">Uncharacterized protein LOC111017051</fullName>
    </submittedName>
</protein>
<feature type="region of interest" description="Disordered" evidence="1">
    <location>
        <begin position="89"/>
        <end position="112"/>
    </location>
</feature>
<organism evidence="3 4">
    <name type="scientific">Momordica charantia</name>
    <name type="common">Bitter gourd</name>
    <name type="synonym">Balsam pear</name>
    <dbReference type="NCBI Taxonomy" id="3673"/>
    <lineage>
        <taxon>Eukaryota</taxon>
        <taxon>Viridiplantae</taxon>
        <taxon>Streptophyta</taxon>
        <taxon>Embryophyta</taxon>
        <taxon>Tracheophyta</taxon>
        <taxon>Spermatophyta</taxon>
        <taxon>Magnoliopsida</taxon>
        <taxon>eudicotyledons</taxon>
        <taxon>Gunneridae</taxon>
        <taxon>Pentapetalae</taxon>
        <taxon>rosids</taxon>
        <taxon>fabids</taxon>
        <taxon>Cucurbitales</taxon>
        <taxon>Cucurbitaceae</taxon>
        <taxon>Momordiceae</taxon>
        <taxon>Momordica</taxon>
    </lineage>
</organism>
<feature type="compositionally biased region" description="Polar residues" evidence="1">
    <location>
        <begin position="246"/>
        <end position="260"/>
    </location>
</feature>
<reference evidence="4" key="1">
    <citation type="submission" date="2025-08" db="UniProtKB">
        <authorList>
            <consortium name="RefSeq"/>
        </authorList>
    </citation>
    <scope>IDENTIFICATION</scope>
    <source>
        <strain evidence="4">OHB3-1</strain>
    </source>
</reference>
<dbReference type="GeneID" id="111017051"/>
<dbReference type="OrthoDB" id="758104at2759"/>
<sequence>MFKMEKHIQRQDSNLQFNRNVQGCFWSMFHTVDYHAWHNVKKMLPYRKHSRSKGSPKSTVNHHVAEVPEQIKDENKTLLCTTESCPFGKSSGEAHEKEVITKKKSEEESQKDLKLNFNSKRRLSRTKSIHHLEPSGFSLGDNGEIGDSRVASQQRTPMELAASGKRSNSLNAMDAVDYFSHRKIAIRSTSFREKSNGVKETLETKQITRNVSSRSFKEDLDIQEIYKANRKLFAELLHGVDANQSLQIPKNPKSSASLAKSRSFPAPGLARKGYRKLSSLEHKQNESFPKGKKYVAGPQPSKLVESESPTNFHNSAGTSSHNVRQQTSSSYLGLGRGLKHGGWNQLVIKRFNFIKHKIKHPFKERKKVNNQKTVKLIPTGHELPPAREESQDSLGITTRKDSTDIRGYGETNSYENDNTGGGVQAKMRIASLNASLERYSQLANSGFNRNTEAKCHNSESLRLTSEDKIPNREKSKKSFGRNLSMPDIDLFCTLFTDPPHGVSRTEKPKAGLVHSNMENIRTNPNPANLLVNADRSEALDSDSQSMVQRSDDIENMPVDQTGCLNVVHNNEVTAWDELEEKIPHLDILDSKHHQILGSESRFDDVSELSDVSQLLEIETCFQDDDFLKLSDLEGFELNTEFGIASELDPFSDQPNMVSTEALPDFEATVEQEIIDEAGKISNYLYLRSELDSIENVDFNYMRYILQLSSFIESGHVRSLSSSMFDGEEAHFYKKLEYYWKKVDKDSDHQLLLDLVYETLHNVFERSFICFLKTFSWKSRIRPMPLGQCLLEEVREKVAWYLCLGPELDQSLDDVVGRDLSKGDDWMNLQSDTEFIALELEDLIIDELLDEVIYF</sequence>
<feature type="region of interest" description="Disordered" evidence="1">
    <location>
        <begin position="281"/>
        <end position="328"/>
    </location>
</feature>
<evidence type="ECO:0000256" key="1">
    <source>
        <dbReference type="SAM" id="MobiDB-lite"/>
    </source>
</evidence>
<dbReference type="Proteomes" id="UP000504603">
    <property type="component" value="Unplaced"/>
</dbReference>
<keyword evidence="3" id="KW-1185">Reference proteome</keyword>
<feature type="compositionally biased region" description="Polar residues" evidence="1">
    <location>
        <begin position="307"/>
        <end position="328"/>
    </location>
</feature>
<dbReference type="InterPro" id="IPR044257">
    <property type="entry name" value="TRM32-like"/>
</dbReference>
<accession>A0A6J1D4X8</accession>
<dbReference type="AlphaFoldDB" id="A0A6J1D4X8"/>
<dbReference type="PANTHER" id="PTHR47071">
    <property type="entry name" value="PROTEIN TRM32"/>
    <property type="match status" value="1"/>
</dbReference>
<feature type="domain" description="DUF4378" evidence="2">
    <location>
        <begin position="697"/>
        <end position="850"/>
    </location>
</feature>
<proteinExistence type="predicted"/>
<feature type="compositionally biased region" description="Basic and acidic residues" evidence="1">
    <location>
        <begin position="92"/>
        <end position="112"/>
    </location>
</feature>
<evidence type="ECO:0000313" key="3">
    <source>
        <dbReference type="Proteomes" id="UP000504603"/>
    </source>
</evidence>
<evidence type="ECO:0000259" key="2">
    <source>
        <dbReference type="Pfam" id="PF14309"/>
    </source>
</evidence>
<dbReference type="InterPro" id="IPR025486">
    <property type="entry name" value="DUF4378"/>
</dbReference>
<dbReference type="PANTHER" id="PTHR47071:SF2">
    <property type="entry name" value="PROTEIN TRM32"/>
    <property type="match status" value="1"/>
</dbReference>
<dbReference type="RefSeq" id="XP_022148387.1">
    <property type="nucleotide sequence ID" value="XM_022292695.1"/>
</dbReference>
<gene>
    <name evidence="4" type="primary">LOC111017051</name>
</gene>
<name>A0A6J1D4X8_MOMCH</name>
<dbReference type="KEGG" id="mcha:111017051"/>